<organism evidence="2 3">
    <name type="scientific">Occultella aeris</name>
    <dbReference type="NCBI Taxonomy" id="2761496"/>
    <lineage>
        <taxon>Bacteria</taxon>
        <taxon>Bacillati</taxon>
        <taxon>Actinomycetota</taxon>
        <taxon>Actinomycetes</taxon>
        <taxon>Micrococcales</taxon>
        <taxon>Ruaniaceae</taxon>
        <taxon>Occultella</taxon>
    </lineage>
</organism>
<evidence type="ECO:0000313" key="3">
    <source>
        <dbReference type="Proteomes" id="UP000419743"/>
    </source>
</evidence>
<keyword evidence="3" id="KW-1185">Reference proteome</keyword>
<keyword evidence="1" id="KW-0472">Membrane</keyword>
<dbReference type="EMBL" id="CACRYJ010000046">
    <property type="protein sequence ID" value="VZO38334.1"/>
    <property type="molecule type" value="Genomic_DNA"/>
</dbReference>
<feature type="transmembrane region" description="Helical" evidence="1">
    <location>
        <begin position="60"/>
        <end position="81"/>
    </location>
</feature>
<name>A0A7M4DM02_9MICO</name>
<feature type="transmembrane region" description="Helical" evidence="1">
    <location>
        <begin position="93"/>
        <end position="116"/>
    </location>
</feature>
<reference evidence="2 3" key="1">
    <citation type="submission" date="2019-11" db="EMBL/GenBank/DDBJ databases">
        <authorList>
            <person name="Criscuolo A."/>
        </authorList>
    </citation>
    <scope>NUCLEOTIDE SEQUENCE [LARGE SCALE GENOMIC DNA]</scope>
    <source>
        <strain evidence="2">CIP111667</strain>
    </source>
</reference>
<evidence type="ECO:0000313" key="2">
    <source>
        <dbReference type="EMBL" id="VZO38334.1"/>
    </source>
</evidence>
<evidence type="ECO:0008006" key="4">
    <source>
        <dbReference type="Google" id="ProtNLM"/>
    </source>
</evidence>
<evidence type="ECO:0000256" key="1">
    <source>
        <dbReference type="SAM" id="Phobius"/>
    </source>
</evidence>
<dbReference type="Proteomes" id="UP000419743">
    <property type="component" value="Unassembled WGS sequence"/>
</dbReference>
<keyword evidence="1" id="KW-0812">Transmembrane</keyword>
<accession>A0A7M4DM02</accession>
<proteinExistence type="predicted"/>
<gene>
    <name evidence="2" type="ORF">HALOF300_03170</name>
</gene>
<sequence length="257" mass="26265">MGRRAKDEQNGEQGSGTLERLIDTAVTVPAGRVHAYVDGLRRKNPTASPEEIIALLEKRYLLAVSGSGAAVGAAAAFPVIGTTAAVALTAGQVGVFLAASSALSLAVADVHGIAVGDVHRRRALLMSSLLGEQGPQLFEQQLGLSSVTWAKVLLTRLPVATVKSVNKALRGRVVKVAAAKGGSIMLGRLLPFGVGAVVGFAGGRLMGKTMIGGTNEAFGPAPAFFTREVEGTAVTVEPDDLFSEPLPKGSEAAAEGS</sequence>
<comment type="caution">
    <text evidence="2">The sequence shown here is derived from an EMBL/GenBank/DDBJ whole genome shotgun (WGS) entry which is preliminary data.</text>
</comment>
<keyword evidence="1" id="KW-1133">Transmembrane helix</keyword>
<protein>
    <recommendedName>
        <fullName evidence="4">EcsC family protein</fullName>
    </recommendedName>
</protein>
<dbReference type="RefSeq" id="WP_156741857.1">
    <property type="nucleotide sequence ID" value="NZ_CACRYJ010000046.1"/>
</dbReference>
<dbReference type="AlphaFoldDB" id="A0A7M4DM02"/>